<comment type="caution">
    <text evidence="1">The sequence shown here is derived from an EMBL/GenBank/DDBJ whole genome shotgun (WGS) entry which is preliminary data.</text>
</comment>
<proteinExistence type="predicted"/>
<sequence>MPLQVNGATVLAPKLYLAPGNVALSGGTIAAKDVSLAGSSVTNIGTISGSNSLSILARNGDIINTGTLGYGMRDDKSSSSSTV</sequence>
<accession>A0ABQ1M277</accession>
<name>A0ABQ1M277_9PROT</name>
<evidence type="ECO:0000313" key="1">
    <source>
        <dbReference type="EMBL" id="GGC33086.1"/>
    </source>
</evidence>
<keyword evidence="2" id="KW-1185">Reference proteome</keyword>
<reference evidence="2" key="1">
    <citation type="journal article" date="2019" name="Int. J. Syst. Evol. Microbiol.">
        <title>The Global Catalogue of Microorganisms (GCM) 10K type strain sequencing project: providing services to taxonomists for standard genome sequencing and annotation.</title>
        <authorList>
            <consortium name="The Broad Institute Genomics Platform"/>
            <consortium name="The Broad Institute Genome Sequencing Center for Infectious Disease"/>
            <person name="Wu L."/>
            <person name="Ma J."/>
        </authorList>
    </citation>
    <scope>NUCLEOTIDE SEQUENCE [LARGE SCALE GENOMIC DNA]</scope>
    <source>
        <strain evidence="2">CCM 7132</strain>
    </source>
</reference>
<gene>
    <name evidence="1" type="ORF">GCM10007207_18160</name>
</gene>
<dbReference type="Proteomes" id="UP000637769">
    <property type="component" value="Unassembled WGS sequence"/>
</dbReference>
<protein>
    <submittedName>
        <fullName evidence="1">Uncharacterized protein</fullName>
    </submittedName>
</protein>
<dbReference type="RefSeq" id="WP_188426459.1">
    <property type="nucleotide sequence ID" value="NZ_BMCH01000004.1"/>
</dbReference>
<dbReference type="EMBL" id="BMCH01000004">
    <property type="protein sequence ID" value="GGC33086.1"/>
    <property type="molecule type" value="Genomic_DNA"/>
</dbReference>
<organism evidence="1 2">
    <name type="scientific">Asaia siamensis</name>
    <dbReference type="NCBI Taxonomy" id="110479"/>
    <lineage>
        <taxon>Bacteria</taxon>
        <taxon>Pseudomonadati</taxon>
        <taxon>Pseudomonadota</taxon>
        <taxon>Alphaproteobacteria</taxon>
        <taxon>Acetobacterales</taxon>
        <taxon>Acetobacteraceae</taxon>
        <taxon>Asaia</taxon>
    </lineage>
</organism>
<evidence type="ECO:0000313" key="2">
    <source>
        <dbReference type="Proteomes" id="UP000637769"/>
    </source>
</evidence>